<comment type="caution">
    <text evidence="2">The sequence shown here is derived from an EMBL/GenBank/DDBJ whole genome shotgun (WGS) entry which is preliminary data.</text>
</comment>
<feature type="transmembrane region" description="Helical" evidence="1">
    <location>
        <begin position="88"/>
        <end position="111"/>
    </location>
</feature>
<gene>
    <name evidence="2" type="ORF">FHX40_0428</name>
</gene>
<dbReference type="RefSeq" id="WP_170198679.1">
    <property type="nucleotide sequence ID" value="NZ_BMPV01000004.1"/>
</dbReference>
<evidence type="ECO:0000256" key="1">
    <source>
        <dbReference type="SAM" id="Phobius"/>
    </source>
</evidence>
<evidence type="ECO:0000313" key="2">
    <source>
        <dbReference type="EMBL" id="TQM73775.1"/>
    </source>
</evidence>
<keyword evidence="1" id="KW-0812">Transmembrane</keyword>
<protein>
    <submittedName>
        <fullName evidence="2">Uncharacterized protein</fullName>
    </submittedName>
</protein>
<keyword evidence="1" id="KW-0472">Membrane</keyword>
<sequence>MPPTANDAAGTGRTGRAAPVTFLAWYPVALWGFLCAAQAATELLDGAASALAMTGAVLAFALVVVLFVRVVRGQGGSGRAAVSDPWAWAGFTVWLGACTVLNVVAAITLAGTGFAPPRTGGTLLTFLLVAVTAPALGQWMAARIARREQAARGETREAWRPNWTR</sequence>
<proteinExistence type="predicted"/>
<feature type="transmembrane region" description="Helical" evidence="1">
    <location>
        <begin position="46"/>
        <end position="68"/>
    </location>
</feature>
<accession>A0A543IT64</accession>
<dbReference type="AlphaFoldDB" id="A0A543IT64"/>
<feature type="transmembrane region" description="Helical" evidence="1">
    <location>
        <begin position="20"/>
        <end position="40"/>
    </location>
</feature>
<dbReference type="EMBL" id="VFPQ01000001">
    <property type="protein sequence ID" value="TQM73775.1"/>
    <property type="molecule type" value="Genomic_DNA"/>
</dbReference>
<dbReference type="Proteomes" id="UP000319213">
    <property type="component" value="Unassembled WGS sequence"/>
</dbReference>
<name>A0A543IT64_9ACTN</name>
<feature type="transmembrane region" description="Helical" evidence="1">
    <location>
        <begin position="123"/>
        <end position="142"/>
    </location>
</feature>
<reference evidence="2 3" key="1">
    <citation type="submission" date="2019-06" db="EMBL/GenBank/DDBJ databases">
        <title>Sequencing the genomes of 1000 actinobacteria strains.</title>
        <authorList>
            <person name="Klenk H.-P."/>
        </authorList>
    </citation>
    <scope>NUCLEOTIDE SEQUENCE [LARGE SCALE GENOMIC DNA]</scope>
    <source>
        <strain evidence="2 3">DSM 43186</strain>
    </source>
</reference>
<keyword evidence="3" id="KW-1185">Reference proteome</keyword>
<evidence type="ECO:0000313" key="3">
    <source>
        <dbReference type="Proteomes" id="UP000319213"/>
    </source>
</evidence>
<keyword evidence="1" id="KW-1133">Transmembrane helix</keyword>
<organism evidence="2 3">
    <name type="scientific">Thermopolyspora flexuosa</name>
    <dbReference type="NCBI Taxonomy" id="103836"/>
    <lineage>
        <taxon>Bacteria</taxon>
        <taxon>Bacillati</taxon>
        <taxon>Actinomycetota</taxon>
        <taxon>Actinomycetes</taxon>
        <taxon>Streptosporangiales</taxon>
        <taxon>Streptosporangiaceae</taxon>
        <taxon>Thermopolyspora</taxon>
    </lineage>
</organism>